<organism evidence="2 3">
    <name type="scientific">Cymbomonas tetramitiformis</name>
    <dbReference type="NCBI Taxonomy" id="36881"/>
    <lineage>
        <taxon>Eukaryota</taxon>
        <taxon>Viridiplantae</taxon>
        <taxon>Chlorophyta</taxon>
        <taxon>Pyramimonadophyceae</taxon>
        <taxon>Pyramimonadales</taxon>
        <taxon>Pyramimonadaceae</taxon>
        <taxon>Cymbomonas</taxon>
    </lineage>
</organism>
<protein>
    <submittedName>
        <fullName evidence="2">Uncharacterized protein</fullName>
    </submittedName>
</protein>
<comment type="caution">
    <text evidence="2">The sequence shown here is derived from an EMBL/GenBank/DDBJ whole genome shotgun (WGS) entry which is preliminary data.</text>
</comment>
<reference evidence="2 3" key="1">
    <citation type="journal article" date="2015" name="Genome Biol. Evol.">
        <title>Comparative Genomics of a Bacterivorous Green Alga Reveals Evolutionary Causalities and Consequences of Phago-Mixotrophic Mode of Nutrition.</title>
        <authorList>
            <person name="Burns J.A."/>
            <person name="Paasch A."/>
            <person name="Narechania A."/>
            <person name="Kim E."/>
        </authorList>
    </citation>
    <scope>NUCLEOTIDE SEQUENCE [LARGE SCALE GENOMIC DNA]</scope>
    <source>
        <strain evidence="2 3">PLY_AMNH</strain>
    </source>
</reference>
<sequence length="144" mass="16903">MKDLCTEQKTYTCPLCTDTRKRSMLELLHHVDFMGSSQRKVCAERDEACDRAKELEQVVSKYKEESTRSSERWGAEKSRLLMMNTDMGKDITDKNREINNLKSEVEKLKRELHLSKENVRVLRGNIIDITCCQEYRAKRPRSSN</sequence>
<dbReference type="AlphaFoldDB" id="A0AAE0GTS3"/>
<keyword evidence="3" id="KW-1185">Reference proteome</keyword>
<name>A0AAE0GTS3_9CHLO</name>
<keyword evidence="1" id="KW-0175">Coiled coil</keyword>
<evidence type="ECO:0000256" key="1">
    <source>
        <dbReference type="SAM" id="Coils"/>
    </source>
</evidence>
<evidence type="ECO:0000313" key="2">
    <source>
        <dbReference type="EMBL" id="KAK3284070.1"/>
    </source>
</evidence>
<dbReference type="EMBL" id="LGRX02002517">
    <property type="protein sequence ID" value="KAK3284070.1"/>
    <property type="molecule type" value="Genomic_DNA"/>
</dbReference>
<gene>
    <name evidence="2" type="ORF">CYMTET_8256</name>
</gene>
<accession>A0AAE0GTS3</accession>
<proteinExistence type="predicted"/>
<dbReference type="Proteomes" id="UP001190700">
    <property type="component" value="Unassembled WGS sequence"/>
</dbReference>
<evidence type="ECO:0000313" key="3">
    <source>
        <dbReference type="Proteomes" id="UP001190700"/>
    </source>
</evidence>
<feature type="coiled-coil region" evidence="1">
    <location>
        <begin position="45"/>
        <end position="125"/>
    </location>
</feature>